<dbReference type="KEGG" id="rsa:RSal33209_1500"/>
<dbReference type="GO" id="GO:0016747">
    <property type="term" value="F:acyltransferase activity, transferring groups other than amino-acyl groups"/>
    <property type="evidence" value="ECO:0007669"/>
    <property type="project" value="InterPro"/>
</dbReference>
<accession>A9WNL8</accession>
<keyword evidence="3" id="KW-1185">Reference proteome</keyword>
<dbReference type="Pfam" id="PF00583">
    <property type="entry name" value="Acetyltransf_1"/>
    <property type="match status" value="1"/>
</dbReference>
<evidence type="ECO:0000259" key="1">
    <source>
        <dbReference type="PROSITE" id="PS51186"/>
    </source>
</evidence>
<dbReference type="AlphaFoldDB" id="A9WNL8"/>
<dbReference type="eggNOG" id="COG0456">
    <property type="taxonomic scope" value="Bacteria"/>
</dbReference>
<keyword evidence="2" id="KW-0808">Transferase</keyword>
<evidence type="ECO:0000313" key="2">
    <source>
        <dbReference type="EMBL" id="ABY23236.1"/>
    </source>
</evidence>
<organism evidence="2 3">
    <name type="scientific">Renibacterium salmoninarum (strain ATCC 33209 / DSM 20767 / JCM 11484 / NBRC 15589 / NCIMB 2235)</name>
    <dbReference type="NCBI Taxonomy" id="288705"/>
    <lineage>
        <taxon>Bacteria</taxon>
        <taxon>Bacillati</taxon>
        <taxon>Actinomycetota</taxon>
        <taxon>Actinomycetes</taxon>
        <taxon>Micrococcales</taxon>
        <taxon>Micrococcaceae</taxon>
        <taxon>Renibacterium</taxon>
    </lineage>
</organism>
<feature type="domain" description="N-acetyltransferase" evidence="1">
    <location>
        <begin position="27"/>
        <end position="182"/>
    </location>
</feature>
<protein>
    <submittedName>
        <fullName evidence="2">Acetyltransferase, gnat family</fullName>
    </submittedName>
</protein>
<evidence type="ECO:0000313" key="3">
    <source>
        <dbReference type="Proteomes" id="UP000002007"/>
    </source>
</evidence>
<dbReference type="HOGENOM" id="CLU_129717_0_0_11"/>
<reference evidence="3" key="1">
    <citation type="journal article" date="2008" name="J. Bacteriol.">
        <title>Genome sequence of the fish pathogen Renibacterium salmoninarum suggests reductive evolution away from an environmental Arthrobacter ancestor.</title>
        <authorList>
            <person name="Wiens G.D."/>
            <person name="Rockey D.D."/>
            <person name="Wu Z."/>
            <person name="Chang J."/>
            <person name="Levy R."/>
            <person name="Crane S."/>
            <person name="Chen D.S."/>
            <person name="Capri G.R."/>
            <person name="Burnett J.R."/>
            <person name="Sudheesh P.S."/>
            <person name="Schipma M.J."/>
            <person name="Burd H."/>
            <person name="Bhattacharyya A."/>
            <person name="Rhodes L.D."/>
            <person name="Kaul R."/>
            <person name="Strom M.S."/>
        </authorList>
    </citation>
    <scope>NUCLEOTIDE SEQUENCE [LARGE SCALE GENOMIC DNA]</scope>
    <source>
        <strain evidence="3">ATCC 33209 / DSM 20767 / JCM 11484 / NBRC 15589 / NCIMB 2235</strain>
    </source>
</reference>
<dbReference type="Proteomes" id="UP000002007">
    <property type="component" value="Chromosome"/>
</dbReference>
<sequence length="184" mass="20403">MRVEADPVNLFAAFDHGKRSAPAPAGLLIRGPVESDFRALERIEQLIRGGDGEARRSSWVRSIEREDALLMVAEIGSAVVGYAKASRLEPAADDVARPGFYLVGCSVHPEFRRQSVGRELTKARLSWIAERADEAWYFCNARNESSVAMHDEFGFSEVLRAERIYGVQFSGGEGLLLRAKLIVH</sequence>
<name>A9WNL8_RENSM</name>
<dbReference type="PANTHER" id="PTHR43072:SF60">
    <property type="entry name" value="L-2,4-DIAMINOBUTYRIC ACID ACETYLTRANSFERASE"/>
    <property type="match status" value="1"/>
</dbReference>
<proteinExistence type="predicted"/>
<dbReference type="SUPFAM" id="SSF55729">
    <property type="entry name" value="Acyl-CoA N-acyltransferases (Nat)"/>
    <property type="match status" value="1"/>
</dbReference>
<dbReference type="InterPro" id="IPR016181">
    <property type="entry name" value="Acyl_CoA_acyltransferase"/>
</dbReference>
<dbReference type="CDD" id="cd04301">
    <property type="entry name" value="NAT_SF"/>
    <property type="match status" value="1"/>
</dbReference>
<dbReference type="PROSITE" id="PS51186">
    <property type="entry name" value="GNAT"/>
    <property type="match status" value="1"/>
</dbReference>
<dbReference type="PANTHER" id="PTHR43072">
    <property type="entry name" value="N-ACETYLTRANSFERASE"/>
    <property type="match status" value="1"/>
</dbReference>
<dbReference type="Gene3D" id="3.40.630.30">
    <property type="match status" value="1"/>
</dbReference>
<dbReference type="EMBL" id="CP000910">
    <property type="protein sequence ID" value="ABY23236.1"/>
    <property type="molecule type" value="Genomic_DNA"/>
</dbReference>
<gene>
    <name evidence="2" type="ordered locus">RSal33209_1500</name>
</gene>
<dbReference type="InterPro" id="IPR000182">
    <property type="entry name" value="GNAT_dom"/>
</dbReference>